<proteinExistence type="inferred from homology"/>
<dbReference type="PANTHER" id="PTHR43649:SF31">
    <property type="entry name" value="SN-GLYCEROL-3-PHOSPHATE-BINDING PERIPLASMIC PROTEIN UGPB"/>
    <property type="match status" value="1"/>
</dbReference>
<organism evidence="6 7">
    <name type="scientific">Cellulomonas marina</name>
    <dbReference type="NCBI Taxonomy" id="988821"/>
    <lineage>
        <taxon>Bacteria</taxon>
        <taxon>Bacillati</taxon>
        <taxon>Actinomycetota</taxon>
        <taxon>Actinomycetes</taxon>
        <taxon>Micrococcales</taxon>
        <taxon>Cellulomonadaceae</taxon>
        <taxon>Cellulomonas</taxon>
    </lineage>
</organism>
<dbReference type="OrthoDB" id="2510110at2"/>
<dbReference type="Proteomes" id="UP000199012">
    <property type="component" value="Unassembled WGS sequence"/>
</dbReference>
<keyword evidence="4 5" id="KW-0732">Signal</keyword>
<gene>
    <name evidence="6" type="ORF">SAMN05421867_11939</name>
</gene>
<name>A0A1I1AK02_9CELL</name>
<protein>
    <submittedName>
        <fullName evidence="6">Multiple sugar transport system substrate-binding protein</fullName>
    </submittedName>
</protein>
<keyword evidence="7" id="KW-1185">Reference proteome</keyword>
<keyword evidence="3" id="KW-0813">Transport</keyword>
<dbReference type="Gene3D" id="3.40.190.10">
    <property type="entry name" value="Periplasmic binding protein-like II"/>
    <property type="match status" value="1"/>
</dbReference>
<evidence type="ECO:0000313" key="6">
    <source>
        <dbReference type="EMBL" id="SFB38371.1"/>
    </source>
</evidence>
<evidence type="ECO:0000313" key="7">
    <source>
        <dbReference type="Proteomes" id="UP000199012"/>
    </source>
</evidence>
<dbReference type="Pfam" id="PF01547">
    <property type="entry name" value="SBP_bac_1"/>
    <property type="match status" value="1"/>
</dbReference>
<dbReference type="STRING" id="988821.SAMN05421867_11939"/>
<dbReference type="PROSITE" id="PS51257">
    <property type="entry name" value="PROKAR_LIPOPROTEIN"/>
    <property type="match status" value="1"/>
</dbReference>
<reference evidence="6 7" key="1">
    <citation type="submission" date="2016-10" db="EMBL/GenBank/DDBJ databases">
        <authorList>
            <person name="de Groot N.N."/>
        </authorList>
    </citation>
    <scope>NUCLEOTIDE SEQUENCE [LARGE SCALE GENOMIC DNA]</scope>
    <source>
        <strain evidence="6 7">CGMCC 4.6945</strain>
    </source>
</reference>
<comment type="subcellular location">
    <subcellularLocation>
        <location evidence="1">Cell envelope</location>
    </subcellularLocation>
</comment>
<accession>A0A1I1AK02</accession>
<dbReference type="PANTHER" id="PTHR43649">
    <property type="entry name" value="ARABINOSE-BINDING PROTEIN-RELATED"/>
    <property type="match status" value="1"/>
</dbReference>
<evidence type="ECO:0000256" key="2">
    <source>
        <dbReference type="ARBA" id="ARBA00008520"/>
    </source>
</evidence>
<dbReference type="SUPFAM" id="SSF53850">
    <property type="entry name" value="Periplasmic binding protein-like II"/>
    <property type="match status" value="1"/>
</dbReference>
<comment type="similarity">
    <text evidence="2">Belongs to the bacterial solute-binding protein 1 family.</text>
</comment>
<dbReference type="AlphaFoldDB" id="A0A1I1AK02"/>
<dbReference type="GO" id="GO:0030313">
    <property type="term" value="C:cell envelope"/>
    <property type="evidence" value="ECO:0007669"/>
    <property type="project" value="UniProtKB-SubCell"/>
</dbReference>
<evidence type="ECO:0000256" key="5">
    <source>
        <dbReference type="SAM" id="SignalP"/>
    </source>
</evidence>
<evidence type="ECO:0000256" key="3">
    <source>
        <dbReference type="ARBA" id="ARBA00022448"/>
    </source>
</evidence>
<feature type="chain" id="PRO_5038353662" evidence="5">
    <location>
        <begin position="30"/>
        <end position="432"/>
    </location>
</feature>
<dbReference type="InterPro" id="IPR006059">
    <property type="entry name" value="SBP"/>
</dbReference>
<evidence type="ECO:0000256" key="4">
    <source>
        <dbReference type="ARBA" id="ARBA00022729"/>
    </source>
</evidence>
<evidence type="ECO:0000256" key="1">
    <source>
        <dbReference type="ARBA" id="ARBA00004196"/>
    </source>
</evidence>
<keyword evidence="6" id="KW-0762">Sugar transport</keyword>
<dbReference type="InterPro" id="IPR050490">
    <property type="entry name" value="Bact_solute-bd_prot1"/>
</dbReference>
<dbReference type="RefSeq" id="WP_090034615.1">
    <property type="nucleotide sequence ID" value="NZ_BONM01000027.1"/>
</dbReference>
<sequence length="432" mass="46174">MKRRIVQGLAATAATALLLGGCGSGGEAAADETLDPDAPVTLTVSVWNLEGTPEFGALFDAYEAAHPNVTIEPVDILADDYPTKVTTMLAGGDSTDVITMKNVIDYARYATNGQLADVSDLAEETSDLAGLDAFDQDGSYFALPYRQDFWVLFYNKAIFDAVGEEYPTDLTWDEYAELAERITEEAAAAGVTPAEGQTTYGTYQHTWRSTVQAIADAQTDGDQLSGDYEFFAPYYERALELQDAGATLDFSTASTQKISYRTMFTTGQAAMLPMGSWFIAGLLQAEAAGETDVDWGIAPMPQAEDADEVTTFGSPTAFAVNKNAENSAAARDFVAWAASEEGAKAITAIGVVPSLQSDAITEAYFALEGMPTDETSRAAFEPDEVALEMPVAPTTSQVDQILNEEHQNIMTGSVPLEDALATMADRVQNEVG</sequence>
<dbReference type="CDD" id="cd13585">
    <property type="entry name" value="PBP2_TMBP_like"/>
    <property type="match status" value="1"/>
</dbReference>
<feature type="signal peptide" evidence="5">
    <location>
        <begin position="1"/>
        <end position="29"/>
    </location>
</feature>
<dbReference type="EMBL" id="FOKA01000019">
    <property type="protein sequence ID" value="SFB38371.1"/>
    <property type="molecule type" value="Genomic_DNA"/>
</dbReference>